<dbReference type="GO" id="GO:0005524">
    <property type="term" value="F:ATP binding"/>
    <property type="evidence" value="ECO:0007669"/>
    <property type="project" value="UniProtKB-KW"/>
</dbReference>
<evidence type="ECO:0000313" key="7">
    <source>
        <dbReference type="Proteomes" id="UP000032483"/>
    </source>
</evidence>
<dbReference type="InterPro" id="IPR000432">
    <property type="entry name" value="DNA_mismatch_repair_MutS_C"/>
</dbReference>
<dbReference type="InterPro" id="IPR027417">
    <property type="entry name" value="P-loop_NTPase"/>
</dbReference>
<keyword evidence="2" id="KW-0067">ATP-binding</keyword>
<dbReference type="Proteomes" id="UP000032483">
    <property type="component" value="Unassembled WGS sequence"/>
</dbReference>
<dbReference type="EMBL" id="JXXK01000005">
    <property type="protein sequence ID" value="KJF40684.1"/>
    <property type="molecule type" value="Genomic_DNA"/>
</dbReference>
<feature type="transmembrane region" description="Helical" evidence="4">
    <location>
        <begin position="169"/>
        <end position="202"/>
    </location>
</feature>
<gene>
    <name evidence="6" type="ORF">TQ39_05600</name>
</gene>
<sequence>MTPETNALIPVGIAALCFLLAFLYGRHRRALALRRRVAESFGQMPAEPERPRAMTREFWELLRAGEPAGQCIDDATWNDLDMDDVFARIDICQSAVGRACLYAVLHRLNTGPELARRARLCGLFAARPALRLNVQLCLARLGRKRGQEFAGFLFDPSPMRLPLAGLYRICMFLPFLALPSLFFGPWALCFLAACVLNTALYYHAKDKIRAHLDTLGYFSMLLSAAKRLSRLVQTDAPQLSDALNDAARPLKAVSGGVGALARPSTGELNDMLFELMGALTLAPLLYYDRAVRVMQREHAALLRLCMLLGETELAIAALSFRESLPLQCTPEFTSEMALVCDELYHPLLETPVANSAVFRRHTLFTGSNASGKSTFIKALAVNAILAQTLGVCAARAFTLPRALVVSSMAVSDNLCAGDSYFVAELKSLRRLLACAQTGTPCLCFIDEILKGTNTVERIAASAAVLRHLAGCRCLCFVATHDRELTEMLAGLYENRHFSEQVGPEGVTFDYLLREGPAHTRNAIALLAQLGFPAKVTQAAEDAARAFEAEGRWPAERSGRKDNCGTCFPETPCSWDKAAKK</sequence>
<dbReference type="AlphaFoldDB" id="A0A0D8J1Q1"/>
<keyword evidence="4" id="KW-0812">Transmembrane</keyword>
<keyword evidence="4" id="KW-0472">Membrane</keyword>
<dbReference type="SUPFAM" id="SSF52540">
    <property type="entry name" value="P-loop containing nucleoside triphosphate hydrolases"/>
    <property type="match status" value="1"/>
</dbReference>
<evidence type="ECO:0000256" key="1">
    <source>
        <dbReference type="ARBA" id="ARBA00022741"/>
    </source>
</evidence>
<evidence type="ECO:0000256" key="3">
    <source>
        <dbReference type="ARBA" id="ARBA00023125"/>
    </source>
</evidence>
<protein>
    <recommendedName>
        <fullName evidence="5">DNA mismatch repair proteins mutS family domain-containing protein</fullName>
    </recommendedName>
</protein>
<feature type="domain" description="DNA mismatch repair proteins mutS family" evidence="5">
    <location>
        <begin position="359"/>
        <end position="544"/>
    </location>
</feature>
<dbReference type="GO" id="GO:0030983">
    <property type="term" value="F:mismatched DNA binding"/>
    <property type="evidence" value="ECO:0007669"/>
    <property type="project" value="InterPro"/>
</dbReference>
<evidence type="ECO:0000256" key="4">
    <source>
        <dbReference type="SAM" id="Phobius"/>
    </source>
</evidence>
<keyword evidence="4" id="KW-1133">Transmembrane helix</keyword>
<keyword evidence="7" id="KW-1185">Reference proteome</keyword>
<dbReference type="PATRIC" id="fig|1550024.3.peg.1257"/>
<reference evidence="6" key="1">
    <citation type="submission" date="2015-02" db="EMBL/GenBank/DDBJ databases">
        <title>A novel member of the family Ruminococcaceae isolated from human feces.</title>
        <authorList>
            <person name="Shkoporov A.N."/>
            <person name="Chaplin A.V."/>
            <person name="Motuzova O.V."/>
            <person name="Kafarskaia L.I."/>
            <person name="Khokhlova E.V."/>
            <person name="Efimov B.A."/>
        </authorList>
    </citation>
    <scope>NUCLEOTIDE SEQUENCE [LARGE SCALE GENOMIC DNA]</scope>
    <source>
        <strain evidence="6">585-1</strain>
    </source>
</reference>
<evidence type="ECO:0000313" key="6">
    <source>
        <dbReference type="EMBL" id="KJF40684.1"/>
    </source>
</evidence>
<organism evidence="6 7">
    <name type="scientific">Ruthenibacterium lactatiformans</name>
    <dbReference type="NCBI Taxonomy" id="1550024"/>
    <lineage>
        <taxon>Bacteria</taxon>
        <taxon>Bacillati</taxon>
        <taxon>Bacillota</taxon>
        <taxon>Clostridia</taxon>
        <taxon>Eubacteriales</taxon>
        <taxon>Oscillospiraceae</taxon>
        <taxon>Ruthenibacterium</taxon>
    </lineage>
</organism>
<feature type="transmembrane region" description="Helical" evidence="4">
    <location>
        <begin position="6"/>
        <end position="25"/>
    </location>
</feature>
<dbReference type="GeneID" id="42856098"/>
<name>A0A0D8J1Q1_9FIRM</name>
<dbReference type="GO" id="GO:0006298">
    <property type="term" value="P:mismatch repair"/>
    <property type="evidence" value="ECO:0007669"/>
    <property type="project" value="InterPro"/>
</dbReference>
<dbReference type="Pfam" id="PF00488">
    <property type="entry name" value="MutS_V"/>
    <property type="match status" value="1"/>
</dbReference>
<dbReference type="GO" id="GO:0005829">
    <property type="term" value="C:cytosol"/>
    <property type="evidence" value="ECO:0007669"/>
    <property type="project" value="TreeGrafter"/>
</dbReference>
<keyword evidence="3" id="KW-0238">DNA-binding</keyword>
<dbReference type="InterPro" id="IPR045076">
    <property type="entry name" value="MutS"/>
</dbReference>
<dbReference type="GO" id="GO:0140664">
    <property type="term" value="F:ATP-dependent DNA damage sensor activity"/>
    <property type="evidence" value="ECO:0007669"/>
    <property type="project" value="InterPro"/>
</dbReference>
<evidence type="ECO:0000256" key="2">
    <source>
        <dbReference type="ARBA" id="ARBA00022840"/>
    </source>
</evidence>
<dbReference type="PANTHER" id="PTHR11361:SF152">
    <property type="entry name" value="DNA MISMATCH REPAIR PROTEIN"/>
    <property type="match status" value="1"/>
</dbReference>
<comment type="caution">
    <text evidence="6">The sequence shown here is derived from an EMBL/GenBank/DDBJ whole genome shotgun (WGS) entry which is preliminary data.</text>
</comment>
<dbReference type="Gene3D" id="3.40.50.300">
    <property type="entry name" value="P-loop containing nucleotide triphosphate hydrolases"/>
    <property type="match status" value="1"/>
</dbReference>
<accession>A0A0D8J1Q1</accession>
<proteinExistence type="predicted"/>
<evidence type="ECO:0000259" key="5">
    <source>
        <dbReference type="SMART" id="SM00534"/>
    </source>
</evidence>
<dbReference type="RefSeq" id="WP_050004830.1">
    <property type="nucleotide sequence ID" value="NZ_CAUEXJ010000020.1"/>
</dbReference>
<dbReference type="SMART" id="SM00534">
    <property type="entry name" value="MUTSac"/>
    <property type="match status" value="1"/>
</dbReference>
<dbReference type="PANTHER" id="PTHR11361">
    <property type="entry name" value="DNA MISMATCH REPAIR PROTEIN MUTS FAMILY MEMBER"/>
    <property type="match status" value="1"/>
</dbReference>
<keyword evidence="1" id="KW-0547">Nucleotide-binding</keyword>